<name>A0A1I1M840_9RHOB</name>
<dbReference type="STRING" id="441112.SAMN04488094_10964"/>
<keyword evidence="2" id="KW-1185">Reference proteome</keyword>
<evidence type="ECO:0000313" key="2">
    <source>
        <dbReference type="Proteomes" id="UP000198728"/>
    </source>
</evidence>
<dbReference type="Proteomes" id="UP000198728">
    <property type="component" value="Unassembled WGS sequence"/>
</dbReference>
<dbReference type="AlphaFoldDB" id="A0A1I1M840"/>
<evidence type="ECO:0000313" key="1">
    <source>
        <dbReference type="EMBL" id="SFC77830.1"/>
    </source>
</evidence>
<organism evidence="1 2">
    <name type="scientific">Tropicimonas isoalkanivorans</name>
    <dbReference type="NCBI Taxonomy" id="441112"/>
    <lineage>
        <taxon>Bacteria</taxon>
        <taxon>Pseudomonadati</taxon>
        <taxon>Pseudomonadota</taxon>
        <taxon>Alphaproteobacteria</taxon>
        <taxon>Rhodobacterales</taxon>
        <taxon>Roseobacteraceae</taxon>
        <taxon>Tropicimonas</taxon>
    </lineage>
</organism>
<proteinExistence type="predicted"/>
<dbReference type="EMBL" id="FOLG01000009">
    <property type="protein sequence ID" value="SFC77830.1"/>
    <property type="molecule type" value="Genomic_DNA"/>
</dbReference>
<dbReference type="RefSeq" id="WP_093361447.1">
    <property type="nucleotide sequence ID" value="NZ_FOLG01000009.1"/>
</dbReference>
<accession>A0A1I1M840</accession>
<reference evidence="1 2" key="1">
    <citation type="submission" date="2016-10" db="EMBL/GenBank/DDBJ databases">
        <authorList>
            <person name="de Groot N.N."/>
        </authorList>
    </citation>
    <scope>NUCLEOTIDE SEQUENCE [LARGE SCALE GENOMIC DNA]</scope>
    <source>
        <strain evidence="1 2">DSM 19548</strain>
    </source>
</reference>
<gene>
    <name evidence="1" type="ORF">SAMN04488094_10964</name>
</gene>
<sequence length="70" mass="8261">MTRPVEELLFHWPAVVRTASKGWPADFARSIASQSRRRNWRPSPKQRDLMQRMVSELFTNTGEDDFQVIE</sequence>
<protein>
    <submittedName>
        <fullName evidence="1">Uncharacterized protein</fullName>
    </submittedName>
</protein>
<dbReference type="OrthoDB" id="7866188at2"/>